<evidence type="ECO:0000313" key="1">
    <source>
        <dbReference type="EMBL" id="QHU18788.1"/>
    </source>
</evidence>
<dbReference type="EMBL" id="MN740937">
    <property type="protein sequence ID" value="QHU18788.1"/>
    <property type="molecule type" value="Genomic_DNA"/>
</dbReference>
<protein>
    <submittedName>
        <fullName evidence="1">Uncharacterized protein</fullName>
    </submittedName>
</protein>
<sequence>MLQEDGQEFVSSVRRFPYQQTGGVLLVFFPKDRCFESVLKRGPVQPSHHP</sequence>
<accession>A0A6C0KR28</accession>
<organism evidence="1">
    <name type="scientific">viral metagenome</name>
    <dbReference type="NCBI Taxonomy" id="1070528"/>
    <lineage>
        <taxon>unclassified sequences</taxon>
        <taxon>metagenomes</taxon>
        <taxon>organismal metagenomes</taxon>
    </lineage>
</organism>
<reference evidence="1" key="1">
    <citation type="journal article" date="2020" name="Nature">
        <title>Giant virus diversity and host interactions through global metagenomics.</title>
        <authorList>
            <person name="Schulz F."/>
            <person name="Roux S."/>
            <person name="Paez-Espino D."/>
            <person name="Jungbluth S."/>
            <person name="Walsh D.A."/>
            <person name="Denef V.J."/>
            <person name="McMahon K.D."/>
            <person name="Konstantinidis K.T."/>
            <person name="Eloe-Fadrosh E.A."/>
            <person name="Kyrpides N.C."/>
            <person name="Woyke T."/>
        </authorList>
    </citation>
    <scope>NUCLEOTIDE SEQUENCE</scope>
    <source>
        <strain evidence="1">GVMAG-S-3300013006-158</strain>
    </source>
</reference>
<name>A0A6C0KR28_9ZZZZ</name>
<dbReference type="AlphaFoldDB" id="A0A6C0KR28"/>
<proteinExistence type="predicted"/>